<comment type="similarity">
    <text evidence="2">Belongs to the alkB family.</text>
</comment>
<keyword evidence="5" id="KW-0560">Oxidoreductase</keyword>
<dbReference type="InterPro" id="IPR027450">
    <property type="entry name" value="AlkB-like"/>
</dbReference>
<gene>
    <name evidence="10" type="ORF">MONBRDRAFT_10541</name>
</gene>
<keyword evidence="3" id="KW-0479">Metal-binding</keyword>
<feature type="domain" description="Fe2OG dioxygenase" evidence="9">
    <location>
        <begin position="65"/>
        <end position="209"/>
    </location>
</feature>
<keyword evidence="11" id="KW-1185">Reference proteome</keyword>
<evidence type="ECO:0000256" key="3">
    <source>
        <dbReference type="ARBA" id="ARBA00022723"/>
    </source>
</evidence>
<evidence type="ECO:0000256" key="1">
    <source>
        <dbReference type="ARBA" id="ARBA00004123"/>
    </source>
</evidence>
<evidence type="ECO:0000313" key="10">
    <source>
        <dbReference type="EMBL" id="EDQ86838.1"/>
    </source>
</evidence>
<protein>
    <recommendedName>
        <fullName evidence="9">Fe2OG dioxygenase domain-containing protein</fullName>
    </recommendedName>
</protein>
<proteinExistence type="inferred from homology"/>
<keyword evidence="4" id="KW-0223">Dioxygenase</keyword>
<evidence type="ECO:0000259" key="9">
    <source>
        <dbReference type="PROSITE" id="PS51471"/>
    </source>
</evidence>
<dbReference type="STRING" id="81824.A9V6N8"/>
<dbReference type="GeneID" id="5893651"/>
<dbReference type="PANTHER" id="PTHR46030:SF1">
    <property type="entry name" value="ALPHA-KETOGLUTARATE-DEPENDENT DIOXYGENASE ALKB HOMOLOG 6"/>
    <property type="match status" value="1"/>
</dbReference>
<organism evidence="10 11">
    <name type="scientific">Monosiga brevicollis</name>
    <name type="common">Choanoflagellate</name>
    <dbReference type="NCBI Taxonomy" id="81824"/>
    <lineage>
        <taxon>Eukaryota</taxon>
        <taxon>Choanoflagellata</taxon>
        <taxon>Craspedida</taxon>
        <taxon>Salpingoecidae</taxon>
        <taxon>Monosiga</taxon>
    </lineage>
</organism>
<dbReference type="KEGG" id="mbr:MONBRDRAFT_10541"/>
<dbReference type="GO" id="GO:0046872">
    <property type="term" value="F:metal ion binding"/>
    <property type="evidence" value="ECO:0007669"/>
    <property type="project" value="UniProtKB-KW"/>
</dbReference>
<dbReference type="Pfam" id="PF13532">
    <property type="entry name" value="2OG-FeII_Oxy_2"/>
    <property type="match status" value="1"/>
</dbReference>
<name>A9V6N8_MONBE</name>
<evidence type="ECO:0000256" key="2">
    <source>
        <dbReference type="ARBA" id="ARBA00007879"/>
    </source>
</evidence>
<dbReference type="GO" id="GO:0051213">
    <property type="term" value="F:dioxygenase activity"/>
    <property type="evidence" value="ECO:0007669"/>
    <property type="project" value="UniProtKB-KW"/>
</dbReference>
<feature type="region of interest" description="Disordered" evidence="8">
    <location>
        <begin position="106"/>
        <end position="132"/>
    </location>
</feature>
<evidence type="ECO:0000256" key="8">
    <source>
        <dbReference type="SAM" id="MobiDB-lite"/>
    </source>
</evidence>
<evidence type="ECO:0000256" key="7">
    <source>
        <dbReference type="ARBA" id="ARBA00023242"/>
    </source>
</evidence>
<dbReference type="Proteomes" id="UP000001357">
    <property type="component" value="Unassembled WGS sequence"/>
</dbReference>
<evidence type="ECO:0000256" key="6">
    <source>
        <dbReference type="ARBA" id="ARBA00023004"/>
    </source>
</evidence>
<dbReference type="RefSeq" id="XP_001748383.1">
    <property type="nucleotide sequence ID" value="XM_001748331.1"/>
</dbReference>
<evidence type="ECO:0000256" key="4">
    <source>
        <dbReference type="ARBA" id="ARBA00022964"/>
    </source>
</evidence>
<keyword evidence="7" id="KW-0539">Nucleus</keyword>
<dbReference type="InterPro" id="IPR005123">
    <property type="entry name" value="Oxoglu/Fe-dep_dioxygenase_dom"/>
</dbReference>
<dbReference type="FunCoup" id="A9V6N8">
    <property type="interactions" value="451"/>
</dbReference>
<comment type="subcellular location">
    <subcellularLocation>
        <location evidence="1">Nucleus</location>
    </subcellularLocation>
</comment>
<evidence type="ECO:0000256" key="5">
    <source>
        <dbReference type="ARBA" id="ARBA00023002"/>
    </source>
</evidence>
<dbReference type="SUPFAM" id="SSF51197">
    <property type="entry name" value="Clavaminate synthase-like"/>
    <property type="match status" value="1"/>
</dbReference>
<evidence type="ECO:0000313" key="11">
    <source>
        <dbReference type="Proteomes" id="UP000001357"/>
    </source>
</evidence>
<dbReference type="eggNOG" id="KOG3200">
    <property type="taxonomic scope" value="Eukaryota"/>
</dbReference>
<dbReference type="InParanoid" id="A9V6N8"/>
<reference evidence="10 11" key="1">
    <citation type="journal article" date="2008" name="Nature">
        <title>The genome of the choanoflagellate Monosiga brevicollis and the origin of metazoans.</title>
        <authorList>
            <consortium name="JGI Sequencing"/>
            <person name="King N."/>
            <person name="Westbrook M.J."/>
            <person name="Young S.L."/>
            <person name="Kuo A."/>
            <person name="Abedin M."/>
            <person name="Chapman J."/>
            <person name="Fairclough S."/>
            <person name="Hellsten U."/>
            <person name="Isogai Y."/>
            <person name="Letunic I."/>
            <person name="Marr M."/>
            <person name="Pincus D."/>
            <person name="Putnam N."/>
            <person name="Rokas A."/>
            <person name="Wright K.J."/>
            <person name="Zuzow R."/>
            <person name="Dirks W."/>
            <person name="Good M."/>
            <person name="Goodstein D."/>
            <person name="Lemons D."/>
            <person name="Li W."/>
            <person name="Lyons J.B."/>
            <person name="Morris A."/>
            <person name="Nichols S."/>
            <person name="Richter D.J."/>
            <person name="Salamov A."/>
            <person name="Bork P."/>
            <person name="Lim W.A."/>
            <person name="Manning G."/>
            <person name="Miller W.T."/>
            <person name="McGinnis W."/>
            <person name="Shapiro H."/>
            <person name="Tjian R."/>
            <person name="Grigoriev I.V."/>
            <person name="Rokhsar D."/>
        </authorList>
    </citation>
    <scope>NUCLEOTIDE SEQUENCE [LARGE SCALE GENOMIC DNA]</scope>
    <source>
        <strain evidence="11">MX1 / ATCC 50154</strain>
    </source>
</reference>
<dbReference type="AlphaFoldDB" id="A9V6N8"/>
<dbReference type="PROSITE" id="PS51471">
    <property type="entry name" value="FE2OG_OXY"/>
    <property type="match status" value="1"/>
</dbReference>
<keyword evidence="6" id="KW-0408">Iron</keyword>
<accession>A9V6N8</accession>
<dbReference type="GO" id="GO:0005634">
    <property type="term" value="C:nucleus"/>
    <property type="evidence" value="ECO:0000318"/>
    <property type="project" value="GO_Central"/>
</dbReference>
<dbReference type="PANTHER" id="PTHR46030">
    <property type="entry name" value="ALPHA-KETOGLUTARATE-DEPENDENT DIOXYGENASE ALKB HOMOLOG 6"/>
    <property type="match status" value="1"/>
</dbReference>
<dbReference type="Gene3D" id="2.60.120.1520">
    <property type="match status" value="1"/>
</dbReference>
<dbReference type="EMBL" id="CH991563">
    <property type="protein sequence ID" value="EDQ86838.1"/>
    <property type="molecule type" value="Genomic_DNA"/>
</dbReference>
<dbReference type="InterPro" id="IPR032862">
    <property type="entry name" value="ALKBH6"/>
</dbReference>
<sequence length="224" mass="24440">MPEPPGPLATFSPRNHPCILIGIGAGMIPEPLPSWLQDIVARVSAVSVRVTEESQTEPYLFGAQPANHVLINEYEPGQGIMPHEDGPLYHPIIATVSLGGHTVLRFSPKTQHPRPATEAGADDDGAPPDPVDPLCPAQTPFEPFGLLLEPNSLVLVHGLLYQHLHCIEELTTDTLDASIINASQLQQPFVPGEQRVRETRVSLTIRRVPKVAKLNINRLLGKQR</sequence>